<evidence type="ECO:0000313" key="12">
    <source>
        <dbReference type="Proteomes" id="UP000018700"/>
    </source>
</evidence>
<dbReference type="eggNOG" id="COG0802">
    <property type="taxonomic scope" value="Bacteria"/>
</dbReference>
<evidence type="ECO:0000256" key="4">
    <source>
        <dbReference type="ARBA" id="ARBA00022490"/>
    </source>
</evidence>
<evidence type="ECO:0000256" key="1">
    <source>
        <dbReference type="ARBA" id="ARBA00004496"/>
    </source>
</evidence>
<keyword evidence="11" id="KW-0418">Kinase</keyword>
<dbReference type="NCBIfam" id="TIGR00150">
    <property type="entry name" value="T6A_YjeE"/>
    <property type="match status" value="1"/>
</dbReference>
<keyword evidence="11" id="KW-0808">Transferase</keyword>
<dbReference type="InterPro" id="IPR003442">
    <property type="entry name" value="T6A_TsaE"/>
</dbReference>
<dbReference type="GO" id="GO:0005524">
    <property type="term" value="F:ATP binding"/>
    <property type="evidence" value="ECO:0007669"/>
    <property type="project" value="UniProtKB-KW"/>
</dbReference>
<proteinExistence type="inferred from homology"/>
<evidence type="ECO:0000256" key="10">
    <source>
        <dbReference type="ARBA" id="ARBA00032441"/>
    </source>
</evidence>
<reference evidence="11 12" key="1">
    <citation type="journal article" date="2013" name="PLoS ONE">
        <title>Bacterial endosymbiosis in a chordate host: long-term co-evolution and conservation of secondary metabolism.</title>
        <authorList>
            <person name="Kwan J.C."/>
            <person name="Schmidt E.W."/>
        </authorList>
    </citation>
    <scope>NUCLEOTIDE SEQUENCE [LARGE SCALE GENOMIC DNA]</scope>
    <source>
        <strain evidence="12">faulkneri L5</strain>
    </source>
</reference>
<dbReference type="GO" id="GO:0046872">
    <property type="term" value="F:metal ion binding"/>
    <property type="evidence" value="ECO:0007669"/>
    <property type="project" value="UniProtKB-KW"/>
</dbReference>
<dbReference type="PANTHER" id="PTHR33540">
    <property type="entry name" value="TRNA THREONYLCARBAMOYLADENOSINE BIOSYNTHESIS PROTEIN TSAE"/>
    <property type="match status" value="1"/>
</dbReference>
<evidence type="ECO:0000256" key="6">
    <source>
        <dbReference type="ARBA" id="ARBA00022723"/>
    </source>
</evidence>
<evidence type="ECO:0000256" key="9">
    <source>
        <dbReference type="ARBA" id="ARBA00022842"/>
    </source>
</evidence>
<keyword evidence="12" id="KW-1185">Reference proteome</keyword>
<dbReference type="GO" id="GO:0005737">
    <property type="term" value="C:cytoplasm"/>
    <property type="evidence" value="ECO:0007669"/>
    <property type="project" value="UniProtKB-SubCell"/>
</dbReference>
<dbReference type="SUPFAM" id="SSF52540">
    <property type="entry name" value="P-loop containing nucleoside triphosphate hydrolases"/>
    <property type="match status" value="1"/>
</dbReference>
<dbReference type="GO" id="GO:0002949">
    <property type="term" value="P:tRNA threonylcarbamoyladenosine modification"/>
    <property type="evidence" value="ECO:0007669"/>
    <property type="project" value="InterPro"/>
</dbReference>
<dbReference type="RefSeq" id="WP_025300837.1">
    <property type="nucleotide sequence ID" value="NZ_CP006745.1"/>
</dbReference>
<sequence>MLKYVLLDNLNATQNLASFLAKRATIGMAILLKGSLGAGKTELSRAFVRAWLNEPNAEVPSPSFTMVQFYESTRGTVCHCDLYYLSNPGQIDGLGLEEAFDESIVLVEWPDQLGMHIPFNRLELTLEVCDSCEWRIANLIPYGTWINHFSDLNKLFLDF</sequence>
<dbReference type="Pfam" id="PF02367">
    <property type="entry name" value="TsaE"/>
    <property type="match status" value="1"/>
</dbReference>
<organism evidence="11 12">
    <name type="scientific">Candidatus Endolissoclinum faulkneri L5</name>
    <dbReference type="NCBI Taxonomy" id="1401328"/>
    <lineage>
        <taxon>Bacteria</taxon>
        <taxon>Pseudomonadati</taxon>
        <taxon>Pseudomonadota</taxon>
        <taxon>Alphaproteobacteria</taxon>
        <taxon>Rhodospirillales</taxon>
        <taxon>Rhodospirillaceae</taxon>
        <taxon>Candidatus Endolissoclinum</taxon>
    </lineage>
</organism>
<keyword evidence="6" id="KW-0479">Metal-binding</keyword>
<dbReference type="AlphaFoldDB" id="V9TTN1"/>
<gene>
    <name evidence="11" type="ORF">P856_759</name>
</gene>
<dbReference type="OrthoDB" id="9800307at2"/>
<dbReference type="Proteomes" id="UP000018700">
    <property type="component" value="Chromosome"/>
</dbReference>
<evidence type="ECO:0000313" key="11">
    <source>
        <dbReference type="EMBL" id="AHC73961.1"/>
    </source>
</evidence>
<evidence type="ECO:0000256" key="2">
    <source>
        <dbReference type="ARBA" id="ARBA00007599"/>
    </source>
</evidence>
<dbReference type="GO" id="GO:0016301">
    <property type="term" value="F:kinase activity"/>
    <property type="evidence" value="ECO:0007669"/>
    <property type="project" value="UniProtKB-KW"/>
</dbReference>
<dbReference type="PANTHER" id="PTHR33540:SF2">
    <property type="entry name" value="TRNA THREONYLCARBAMOYLADENOSINE BIOSYNTHESIS PROTEIN TSAE"/>
    <property type="match status" value="1"/>
</dbReference>
<keyword evidence="4" id="KW-0963">Cytoplasm</keyword>
<dbReference type="STRING" id="1401328.P856_759"/>
<evidence type="ECO:0000256" key="7">
    <source>
        <dbReference type="ARBA" id="ARBA00022741"/>
    </source>
</evidence>
<keyword evidence="9" id="KW-0460">Magnesium</keyword>
<dbReference type="EMBL" id="CP006745">
    <property type="protein sequence ID" value="AHC73961.1"/>
    <property type="molecule type" value="Genomic_DNA"/>
</dbReference>
<dbReference type="HOGENOM" id="CLU_087829_4_0_5"/>
<name>V9TTN1_9PROT</name>
<keyword evidence="8" id="KW-0067">ATP-binding</keyword>
<keyword evidence="5" id="KW-0819">tRNA processing</keyword>
<accession>V9TTN1</accession>
<evidence type="ECO:0000256" key="3">
    <source>
        <dbReference type="ARBA" id="ARBA00019010"/>
    </source>
</evidence>
<evidence type="ECO:0000256" key="5">
    <source>
        <dbReference type="ARBA" id="ARBA00022694"/>
    </source>
</evidence>
<dbReference type="Gene3D" id="3.40.50.300">
    <property type="entry name" value="P-loop containing nucleotide triphosphate hydrolases"/>
    <property type="match status" value="1"/>
</dbReference>
<dbReference type="KEGG" id="efk:P856_759"/>
<comment type="similarity">
    <text evidence="2">Belongs to the TsaE family.</text>
</comment>
<dbReference type="InterPro" id="IPR027417">
    <property type="entry name" value="P-loop_NTPase"/>
</dbReference>
<keyword evidence="7" id="KW-0547">Nucleotide-binding</keyword>
<comment type="subcellular location">
    <subcellularLocation>
        <location evidence="1">Cytoplasm</location>
    </subcellularLocation>
</comment>
<protein>
    <recommendedName>
        <fullName evidence="3">tRNA threonylcarbamoyladenosine biosynthesis protein TsaE</fullName>
    </recommendedName>
    <alternativeName>
        <fullName evidence="10">t(6)A37 threonylcarbamoyladenosine biosynthesis protein TsaE</fullName>
    </alternativeName>
</protein>
<evidence type="ECO:0000256" key="8">
    <source>
        <dbReference type="ARBA" id="ARBA00022840"/>
    </source>
</evidence>